<feature type="region of interest" description="Disordered" evidence="12">
    <location>
        <begin position="226"/>
        <end position="378"/>
    </location>
</feature>
<evidence type="ECO:0000256" key="2">
    <source>
        <dbReference type="ARBA" id="ARBA00022443"/>
    </source>
</evidence>
<gene>
    <name evidence="14" type="ORF">E2I00_013795</name>
</gene>
<evidence type="ECO:0000256" key="10">
    <source>
        <dbReference type="ARBA" id="ARBA00083918"/>
    </source>
</evidence>
<dbReference type="InterPro" id="IPR001452">
    <property type="entry name" value="SH3_domain"/>
</dbReference>
<dbReference type="InterPro" id="IPR003134">
    <property type="entry name" value="Hs1_Cortactin"/>
</dbReference>
<keyword evidence="3" id="KW-0597">Phosphoprotein</keyword>
<dbReference type="GO" id="GO:0045944">
    <property type="term" value="P:positive regulation of transcription by RNA polymerase II"/>
    <property type="evidence" value="ECO:0007669"/>
    <property type="project" value="UniProtKB-ARBA"/>
</dbReference>
<protein>
    <recommendedName>
        <fullName evidence="8">Hematopoietic lineage cell-specific protein</fullName>
    </recommendedName>
    <alternativeName>
        <fullName evidence="10">Hematopoietic cell-specific LYN substrate 1</fullName>
    </alternativeName>
    <alternativeName>
        <fullName evidence="9">LckBP1</fullName>
    </alternativeName>
</protein>
<evidence type="ECO:0000256" key="1">
    <source>
        <dbReference type="ARBA" id="ARBA00004173"/>
    </source>
</evidence>
<dbReference type="SUPFAM" id="SSF50044">
    <property type="entry name" value="SH3-domain"/>
    <property type="match status" value="1"/>
</dbReference>
<dbReference type="PROSITE" id="PS51090">
    <property type="entry name" value="CORTACTIN"/>
    <property type="match status" value="3"/>
</dbReference>
<dbReference type="GO" id="GO:0051015">
    <property type="term" value="F:actin filament binding"/>
    <property type="evidence" value="ECO:0007669"/>
    <property type="project" value="TreeGrafter"/>
</dbReference>
<dbReference type="FunFam" id="2.30.30.40:FF:000139">
    <property type="entry name" value="Hematopoietic cell-specific Lyn substrate 1"/>
    <property type="match status" value="1"/>
</dbReference>
<dbReference type="AlphaFoldDB" id="A0A6A1Q6X7"/>
<dbReference type="Proteomes" id="UP000437017">
    <property type="component" value="Unassembled WGS sequence"/>
</dbReference>
<dbReference type="OrthoDB" id="5971719at2759"/>
<dbReference type="GO" id="GO:0016477">
    <property type="term" value="P:cell migration"/>
    <property type="evidence" value="ECO:0007669"/>
    <property type="project" value="TreeGrafter"/>
</dbReference>
<keyword evidence="4" id="KW-0677">Repeat</keyword>
<comment type="caution">
    <text evidence="14">The sequence shown here is derived from an EMBL/GenBank/DDBJ whole genome shotgun (WGS) entry which is preliminary data.</text>
</comment>
<feature type="compositionally biased region" description="Acidic residues" evidence="12">
    <location>
        <begin position="326"/>
        <end position="363"/>
    </location>
</feature>
<dbReference type="GO" id="GO:0005739">
    <property type="term" value="C:mitochondrion"/>
    <property type="evidence" value="ECO:0007669"/>
    <property type="project" value="UniProtKB-SubCell"/>
</dbReference>
<dbReference type="PANTHER" id="PTHR10829">
    <property type="entry name" value="CORTACTIN AND DREBRIN"/>
    <property type="match status" value="1"/>
</dbReference>
<name>A0A6A1Q6X7_BALPH</name>
<reference evidence="14 15" key="1">
    <citation type="journal article" date="2019" name="PLoS ONE">
        <title>Genomic analyses reveal an absence of contemporary introgressive admixture between fin whales and blue whales, despite known hybrids.</title>
        <authorList>
            <person name="Westbury M.V."/>
            <person name="Petersen B."/>
            <person name="Lorenzen E.D."/>
        </authorList>
    </citation>
    <scope>NUCLEOTIDE SEQUENCE [LARGE SCALE GENOMIC DNA]</scope>
    <source>
        <strain evidence="14">FinWhale-01</strain>
    </source>
</reference>
<dbReference type="PRINTS" id="PR00452">
    <property type="entry name" value="SH3DOMAIN"/>
</dbReference>
<feature type="compositionally biased region" description="Pro residues" evidence="12">
    <location>
        <begin position="315"/>
        <end position="325"/>
    </location>
</feature>
<dbReference type="GO" id="GO:0030854">
    <property type="term" value="P:positive regulation of granulocyte differentiation"/>
    <property type="evidence" value="ECO:0007669"/>
    <property type="project" value="UniProtKB-ARBA"/>
</dbReference>
<organism evidence="14 15">
    <name type="scientific">Balaenoptera physalus</name>
    <name type="common">Fin whale</name>
    <name type="synonym">Balaena physalus</name>
    <dbReference type="NCBI Taxonomy" id="9770"/>
    <lineage>
        <taxon>Eukaryota</taxon>
        <taxon>Metazoa</taxon>
        <taxon>Chordata</taxon>
        <taxon>Craniata</taxon>
        <taxon>Vertebrata</taxon>
        <taxon>Euteleostomi</taxon>
        <taxon>Mammalia</taxon>
        <taxon>Eutheria</taxon>
        <taxon>Laurasiatheria</taxon>
        <taxon>Artiodactyla</taxon>
        <taxon>Whippomorpha</taxon>
        <taxon>Cetacea</taxon>
        <taxon>Mysticeti</taxon>
        <taxon>Balaenopteridae</taxon>
        <taxon>Balaenoptera</taxon>
    </lineage>
</organism>
<proteinExistence type="predicted"/>
<evidence type="ECO:0000256" key="6">
    <source>
        <dbReference type="ARBA" id="ARBA00023128"/>
    </source>
</evidence>
<dbReference type="InterPro" id="IPR036028">
    <property type="entry name" value="SH3-like_dom_sf"/>
</dbReference>
<comment type="function">
    <text evidence="7">Substrate of the antigen receptor-coupled tyrosine kinase. Plays a role in antigen receptor signaling for both clonal expansion and deletion in lymphoid cells. May also be involved in the regulation of gene expression.</text>
</comment>
<comment type="subcellular location">
    <subcellularLocation>
        <location evidence="1">Mitochondrion</location>
    </subcellularLocation>
</comment>
<evidence type="ECO:0000313" key="14">
    <source>
        <dbReference type="EMBL" id="KAB0403075.1"/>
    </source>
</evidence>
<evidence type="ECO:0000256" key="7">
    <source>
        <dbReference type="ARBA" id="ARBA00056814"/>
    </source>
</evidence>
<dbReference type="PROSITE" id="PS50002">
    <property type="entry name" value="SH3"/>
    <property type="match status" value="1"/>
</dbReference>
<evidence type="ECO:0000256" key="9">
    <source>
        <dbReference type="ARBA" id="ARBA00080417"/>
    </source>
</evidence>
<evidence type="ECO:0000256" key="12">
    <source>
        <dbReference type="SAM" id="MobiDB-lite"/>
    </source>
</evidence>
<dbReference type="Gene3D" id="2.30.30.40">
    <property type="entry name" value="SH3 Domains"/>
    <property type="match status" value="1"/>
</dbReference>
<dbReference type="EMBL" id="SGJD01000878">
    <property type="protein sequence ID" value="KAB0403075.1"/>
    <property type="molecule type" value="Genomic_DNA"/>
</dbReference>
<dbReference type="SMART" id="SM00326">
    <property type="entry name" value="SH3"/>
    <property type="match status" value="1"/>
</dbReference>
<evidence type="ECO:0000256" key="11">
    <source>
        <dbReference type="PROSITE-ProRule" id="PRU00192"/>
    </source>
</evidence>
<dbReference type="PANTHER" id="PTHR10829:SF5">
    <property type="entry name" value="HEMATOPOIETIC LINEAGE CELL-SPECIFIC PROTEIN"/>
    <property type="match status" value="1"/>
</dbReference>
<dbReference type="GO" id="GO:0030833">
    <property type="term" value="P:regulation of actin filament polymerization"/>
    <property type="evidence" value="ECO:0007669"/>
    <property type="project" value="TreeGrafter"/>
</dbReference>
<accession>A0A6A1Q6X7</accession>
<evidence type="ECO:0000259" key="13">
    <source>
        <dbReference type="PROSITE" id="PS50002"/>
    </source>
</evidence>
<evidence type="ECO:0000313" key="15">
    <source>
        <dbReference type="Proteomes" id="UP000437017"/>
    </source>
</evidence>
<dbReference type="GO" id="GO:0005634">
    <property type="term" value="C:nucleus"/>
    <property type="evidence" value="ECO:0007669"/>
    <property type="project" value="UniProtKB-ARBA"/>
</dbReference>
<dbReference type="GO" id="GO:0030427">
    <property type="term" value="C:site of polarized growth"/>
    <property type="evidence" value="ECO:0007669"/>
    <property type="project" value="TreeGrafter"/>
</dbReference>
<evidence type="ECO:0000256" key="4">
    <source>
        <dbReference type="ARBA" id="ARBA00022737"/>
    </source>
</evidence>
<feature type="domain" description="SH3" evidence="13">
    <location>
        <begin position="381"/>
        <end position="439"/>
    </location>
</feature>
<dbReference type="Pfam" id="PF02218">
    <property type="entry name" value="HS1_rep"/>
    <property type="match status" value="3"/>
</dbReference>
<dbReference type="GO" id="GO:0005886">
    <property type="term" value="C:plasma membrane"/>
    <property type="evidence" value="ECO:0007669"/>
    <property type="project" value="TreeGrafter"/>
</dbReference>
<keyword evidence="6" id="KW-0496">Mitochondrion</keyword>
<dbReference type="GO" id="GO:0005884">
    <property type="term" value="C:actin filament"/>
    <property type="evidence" value="ECO:0007669"/>
    <property type="project" value="TreeGrafter"/>
</dbReference>
<keyword evidence="2 11" id="KW-0728">SH3 domain</keyword>
<keyword evidence="5" id="KW-0007">Acetylation</keyword>
<dbReference type="GO" id="GO:0030864">
    <property type="term" value="C:cortical actin cytoskeleton"/>
    <property type="evidence" value="ECO:0007669"/>
    <property type="project" value="TreeGrafter"/>
</dbReference>
<feature type="compositionally biased region" description="Basic and acidic residues" evidence="12">
    <location>
        <begin position="226"/>
        <end position="241"/>
    </location>
</feature>
<dbReference type="Pfam" id="PF00018">
    <property type="entry name" value="SH3_1"/>
    <property type="match status" value="1"/>
</dbReference>
<evidence type="ECO:0000256" key="5">
    <source>
        <dbReference type="ARBA" id="ARBA00022990"/>
    </source>
</evidence>
<evidence type="ECO:0000256" key="8">
    <source>
        <dbReference type="ARBA" id="ARBA00074098"/>
    </source>
</evidence>
<evidence type="ECO:0000256" key="3">
    <source>
        <dbReference type="ARBA" id="ARBA00022553"/>
    </source>
</evidence>
<sequence>MWKSVVGHDVSVSVETQGDDWDTDPDFVNDISEKEQRWGAKTIEGSGRTEHINIHQLRNKVSEEHNVLKKKEMESGPKASHGYGGRFGVERDRMDKSAVGHEYVAEVEKHSSQTDAARGFGGKYGVEKDRADKVNYSRGFGGRYGIEEDKRDKAALGYDYKGETEKHESQRDYAKGFGGQYGIQKDRVDKSAVGFNEMEAPTTAYKKTTPIEAASSGARGLKAKFESMAEEKRKQEEEEKAQQIARQQQERKALVKMSQEAKPPVATMEEPVVSAPLPKKISSEMLHPPQAWPPAGSCLSSECGPVRTSREQPVPTQPPRQNPPEPEPEPEPENDYEDVGEMDGHEPDEEPEGDYEDVLEPEDPSFSSTLAGSSGCPAGAGAGISAVALYDYQGEGSDEISFDPDDIITDIEMVDEGWWRGRCHGHFGLFPANYVTLLQ</sequence>
<keyword evidence="15" id="KW-1185">Reference proteome</keyword>